<dbReference type="PANTHER" id="PTHR10696:SF25">
    <property type="entry name" value="OXIDOREDUCTASE AIM17-RELATED"/>
    <property type="match status" value="1"/>
</dbReference>
<dbReference type="AlphaFoldDB" id="A0A2A7SEF9"/>
<dbReference type="CDD" id="cd00250">
    <property type="entry name" value="CAS_like"/>
    <property type="match status" value="1"/>
</dbReference>
<accession>A0A2A7SEF9</accession>
<dbReference type="Gene3D" id="3.60.130.10">
    <property type="entry name" value="Clavaminate synthase-like"/>
    <property type="match status" value="1"/>
</dbReference>
<dbReference type="Gene3D" id="3.30.2020.30">
    <property type="match status" value="1"/>
</dbReference>
<gene>
    <name evidence="10" type="ORF">CRM94_05595</name>
</gene>
<dbReference type="FunFam" id="3.30.2020.30:FF:000002">
    <property type="entry name" value="Putative gamma-butyrobetaine dioxygenase"/>
    <property type="match status" value="1"/>
</dbReference>
<evidence type="ECO:0000256" key="5">
    <source>
        <dbReference type="ARBA" id="ARBA00022964"/>
    </source>
</evidence>
<dbReference type="RefSeq" id="WP_098151679.1">
    <property type="nucleotide sequence ID" value="NZ_CADEQB010000008.1"/>
</dbReference>
<dbReference type="EMBL" id="PDDY01000001">
    <property type="protein sequence ID" value="PEH41665.1"/>
    <property type="molecule type" value="Genomic_DNA"/>
</dbReference>
<evidence type="ECO:0000259" key="9">
    <source>
        <dbReference type="Pfam" id="PF06155"/>
    </source>
</evidence>
<proteinExistence type="inferred from homology"/>
<dbReference type="InterPro" id="IPR042098">
    <property type="entry name" value="TauD-like_sf"/>
</dbReference>
<evidence type="ECO:0000256" key="7">
    <source>
        <dbReference type="ARBA" id="ARBA00023004"/>
    </source>
</evidence>
<comment type="similarity">
    <text evidence="3">Belongs to the gamma-BBH/TMLD family.</text>
</comment>
<reference evidence="11" key="1">
    <citation type="submission" date="2017-09" db="EMBL/GenBank/DDBJ databases">
        <title>FDA dAtabase for Regulatory Grade micrObial Sequences (FDA-ARGOS): Supporting development and validation of Infectious Disease Dx tests.</title>
        <authorList>
            <person name="Minogue T."/>
            <person name="Wolcott M."/>
            <person name="Wasieloski L."/>
            <person name="Aguilar W."/>
            <person name="Moore D."/>
            <person name="Tallon L."/>
            <person name="Sadzewicz L."/>
            <person name="Ott S."/>
            <person name="Zhao X."/>
            <person name="Nagaraj S."/>
            <person name="Vavikolanu K."/>
            <person name="Aluvathingal J."/>
            <person name="Nadendla S."/>
            <person name="Sichtig H."/>
        </authorList>
    </citation>
    <scope>NUCLEOTIDE SEQUENCE [LARGE SCALE GENOMIC DNA]</scope>
    <source>
        <strain evidence="11">FDAARGOS_390</strain>
    </source>
</reference>
<evidence type="ECO:0000313" key="11">
    <source>
        <dbReference type="Proteomes" id="UP000220629"/>
    </source>
</evidence>
<dbReference type="SUPFAM" id="SSF51197">
    <property type="entry name" value="Clavaminate synthase-like"/>
    <property type="match status" value="1"/>
</dbReference>
<dbReference type="Proteomes" id="UP000220629">
    <property type="component" value="Unassembled WGS sequence"/>
</dbReference>
<dbReference type="InterPro" id="IPR003819">
    <property type="entry name" value="TauD/TfdA-like"/>
</dbReference>
<keyword evidence="5 10" id="KW-0223">Dioxygenase</keyword>
<comment type="cofactor">
    <cofactor evidence="1">
        <name>Fe(2+)</name>
        <dbReference type="ChEBI" id="CHEBI:29033"/>
    </cofactor>
</comment>
<dbReference type="InterPro" id="IPR038492">
    <property type="entry name" value="GBBH-like_N_sf"/>
</dbReference>
<evidence type="ECO:0000256" key="2">
    <source>
        <dbReference type="ARBA" id="ARBA00001961"/>
    </source>
</evidence>
<sequence length="390" mass="44525">MNTIADYRIYPLVSPLQAVRMEAGHLAVTWGDGRLSPFHHPWLRDNCPCPDCVYAVTREQVFEIVDAPEDLRPSEAWVDEGGALAVRWTDGHASRFEPGWLRAHAYDAASRDERRRARARPQRWRAGLALPVFEHDAVMEDDATLLAWLSAARDVGLTQLRGMPTEPGTLARLVARFAFVRETNFGTLFDVRSKVDADSNAYTAFNLPLHTDLPTRELQPGLQFLHALVNEARGGDSRFVDGFAIAEAMREEAPDPYRLLCEVPVEFRNKDRRSDYRCIAPVIALDALGEIAEVRCANFLRGAFDVEAERMEDYYRAYRRFLAMTREPRFCFRTRLEAGRAWCFDNRRVLHARDAFDPASGARHLQGCYVDRDELLSRIRVLERQAGERA</sequence>
<comment type="cofactor">
    <cofactor evidence="2">
        <name>L-ascorbate</name>
        <dbReference type="ChEBI" id="CHEBI:38290"/>
    </cofactor>
</comment>
<dbReference type="FunFam" id="3.60.130.10:FF:000001">
    <property type="entry name" value="Trimethyllysine dioxygenase, mitochondrial"/>
    <property type="match status" value="1"/>
</dbReference>
<evidence type="ECO:0000256" key="6">
    <source>
        <dbReference type="ARBA" id="ARBA00023002"/>
    </source>
</evidence>
<dbReference type="Pfam" id="PF06155">
    <property type="entry name" value="GBBH-like_N"/>
    <property type="match status" value="1"/>
</dbReference>
<dbReference type="InterPro" id="IPR010376">
    <property type="entry name" value="GBBH-like_N"/>
</dbReference>
<dbReference type="NCBIfam" id="TIGR02409">
    <property type="entry name" value="carnitine_bodg"/>
    <property type="match status" value="1"/>
</dbReference>
<comment type="caution">
    <text evidence="10">The sequence shown here is derived from an EMBL/GenBank/DDBJ whole genome shotgun (WGS) entry which is preliminary data.</text>
</comment>
<feature type="domain" description="TauD/TfdA-like" evidence="8">
    <location>
        <begin position="136"/>
        <end position="369"/>
    </location>
</feature>
<dbReference type="GO" id="GO:0016706">
    <property type="term" value="F:2-oxoglutarate-dependent dioxygenase activity"/>
    <property type="evidence" value="ECO:0007669"/>
    <property type="project" value="UniProtKB-ARBA"/>
</dbReference>
<protein>
    <submittedName>
        <fullName evidence="10">Gamma-butyrobetaine dioxygenase</fullName>
    </submittedName>
</protein>
<evidence type="ECO:0000313" key="10">
    <source>
        <dbReference type="EMBL" id="PEH41665.1"/>
    </source>
</evidence>
<keyword evidence="4" id="KW-0479">Metal-binding</keyword>
<dbReference type="InterPro" id="IPR050411">
    <property type="entry name" value="AlphaKG_dependent_hydroxylases"/>
</dbReference>
<dbReference type="GO" id="GO:0045329">
    <property type="term" value="P:carnitine biosynthetic process"/>
    <property type="evidence" value="ECO:0007669"/>
    <property type="project" value="UniProtKB-UniPathway"/>
</dbReference>
<dbReference type="UniPathway" id="UPA00118"/>
<dbReference type="InterPro" id="IPR012775">
    <property type="entry name" value="GBBH-like"/>
</dbReference>
<keyword evidence="7" id="KW-0408">Iron</keyword>
<evidence type="ECO:0000259" key="8">
    <source>
        <dbReference type="Pfam" id="PF02668"/>
    </source>
</evidence>
<dbReference type="PANTHER" id="PTHR10696">
    <property type="entry name" value="GAMMA-BUTYROBETAINE HYDROXYLASE-RELATED"/>
    <property type="match status" value="1"/>
</dbReference>
<keyword evidence="6" id="KW-0560">Oxidoreductase</keyword>
<evidence type="ECO:0000256" key="3">
    <source>
        <dbReference type="ARBA" id="ARBA00008654"/>
    </source>
</evidence>
<name>A0A2A7SEF9_BURGA</name>
<feature type="domain" description="Gamma-butyrobetaine hydroxylase-like N-terminal" evidence="9">
    <location>
        <begin position="22"/>
        <end position="101"/>
    </location>
</feature>
<evidence type="ECO:0000256" key="1">
    <source>
        <dbReference type="ARBA" id="ARBA00001954"/>
    </source>
</evidence>
<dbReference type="GO" id="GO:0005506">
    <property type="term" value="F:iron ion binding"/>
    <property type="evidence" value="ECO:0007669"/>
    <property type="project" value="InterPro"/>
</dbReference>
<evidence type="ECO:0000256" key="4">
    <source>
        <dbReference type="ARBA" id="ARBA00022723"/>
    </source>
</evidence>
<dbReference type="Pfam" id="PF02668">
    <property type="entry name" value="TauD"/>
    <property type="match status" value="1"/>
</dbReference>
<organism evidence="10 11">
    <name type="scientific">Burkholderia gladioli</name>
    <name type="common">Pseudomonas marginata</name>
    <name type="synonym">Phytomonas marginata</name>
    <dbReference type="NCBI Taxonomy" id="28095"/>
    <lineage>
        <taxon>Bacteria</taxon>
        <taxon>Pseudomonadati</taxon>
        <taxon>Pseudomonadota</taxon>
        <taxon>Betaproteobacteria</taxon>
        <taxon>Burkholderiales</taxon>
        <taxon>Burkholderiaceae</taxon>
        <taxon>Burkholderia</taxon>
    </lineage>
</organism>